<dbReference type="Pfam" id="PF09994">
    <property type="entry name" value="T6SS_Tle1-like_cat"/>
    <property type="match status" value="1"/>
</dbReference>
<evidence type="ECO:0000259" key="2">
    <source>
        <dbReference type="Pfam" id="PF09994"/>
    </source>
</evidence>
<dbReference type="EMBL" id="ML987190">
    <property type="protein sequence ID" value="KAF2255437.1"/>
    <property type="molecule type" value="Genomic_DNA"/>
</dbReference>
<dbReference type="AlphaFoldDB" id="A0A6A6IZE5"/>
<evidence type="ECO:0000256" key="1">
    <source>
        <dbReference type="SAM" id="MobiDB-lite"/>
    </source>
</evidence>
<dbReference type="OrthoDB" id="3162439at2759"/>
<feature type="region of interest" description="Disordered" evidence="1">
    <location>
        <begin position="443"/>
        <end position="482"/>
    </location>
</feature>
<feature type="domain" description="T6SS Phospholipase effector Tle1-like catalytic" evidence="2">
    <location>
        <begin position="16"/>
        <end position="400"/>
    </location>
</feature>
<name>A0A6A6IZE5_9PLEO</name>
<proteinExistence type="predicted"/>
<evidence type="ECO:0000313" key="4">
    <source>
        <dbReference type="Proteomes" id="UP000800094"/>
    </source>
</evidence>
<dbReference type="InterPro" id="IPR018712">
    <property type="entry name" value="Tle1-like_cat"/>
</dbReference>
<accession>A0A6A6IZE5</accession>
<dbReference type="Proteomes" id="UP000800094">
    <property type="component" value="Unassembled WGS sequence"/>
</dbReference>
<feature type="compositionally biased region" description="Basic and acidic residues" evidence="1">
    <location>
        <begin position="297"/>
        <end position="312"/>
    </location>
</feature>
<gene>
    <name evidence="3" type="ORF">BU26DRAFT_537796</name>
</gene>
<feature type="compositionally biased region" description="Polar residues" evidence="1">
    <location>
        <begin position="313"/>
        <end position="341"/>
    </location>
</feature>
<reference evidence="3" key="1">
    <citation type="journal article" date="2020" name="Stud. Mycol.">
        <title>101 Dothideomycetes genomes: a test case for predicting lifestyles and emergence of pathogens.</title>
        <authorList>
            <person name="Haridas S."/>
            <person name="Albert R."/>
            <person name="Binder M."/>
            <person name="Bloem J."/>
            <person name="Labutti K."/>
            <person name="Salamov A."/>
            <person name="Andreopoulos B."/>
            <person name="Baker S."/>
            <person name="Barry K."/>
            <person name="Bills G."/>
            <person name="Bluhm B."/>
            <person name="Cannon C."/>
            <person name="Castanera R."/>
            <person name="Culley D."/>
            <person name="Daum C."/>
            <person name="Ezra D."/>
            <person name="Gonzalez J."/>
            <person name="Henrissat B."/>
            <person name="Kuo A."/>
            <person name="Liang C."/>
            <person name="Lipzen A."/>
            <person name="Lutzoni F."/>
            <person name="Magnuson J."/>
            <person name="Mondo S."/>
            <person name="Nolan M."/>
            <person name="Ohm R."/>
            <person name="Pangilinan J."/>
            <person name="Park H.-J."/>
            <person name="Ramirez L."/>
            <person name="Alfaro M."/>
            <person name="Sun H."/>
            <person name="Tritt A."/>
            <person name="Yoshinaga Y."/>
            <person name="Zwiers L.-H."/>
            <person name="Turgeon B."/>
            <person name="Goodwin S."/>
            <person name="Spatafora J."/>
            <person name="Crous P."/>
            <person name="Grigoriev I."/>
        </authorList>
    </citation>
    <scope>NUCLEOTIDE SEQUENCE</scope>
    <source>
        <strain evidence="3">CBS 122368</strain>
    </source>
</reference>
<evidence type="ECO:0000313" key="3">
    <source>
        <dbReference type="EMBL" id="KAF2255437.1"/>
    </source>
</evidence>
<dbReference type="RefSeq" id="XP_033690441.1">
    <property type="nucleotide sequence ID" value="XM_033831432.1"/>
</dbReference>
<sequence length="649" mass="73997">MESAVAVQQHPYRHRKKFVLCFDGTGNKFSGTDADSNILKIYRMLDRNGDDQFHYYQPGIGTYVVANSTEAGSHTGRIDRIKSWYQKAKDSAVGTSFDAHVMGGYKFLMRYYRPGDDIYFFGFSRGAYTARFLAEMLDHVGLLSAGNEEMCHFAWKTFQRWQCRQGNNSEEKQQKKYLLEFMCAFRETFSRPVKPIRFLGLFDTVNSVPRFENAWMQRSKFPYTARSSARVIRHAVSIDERRAKFRQDLISQEKPNRAHHYKRRHKHSHPHNALEGAVRQSGNQEPSRGRKPSVPNGRRDTLAVPERYRNHSETSGVRNLSPSYSVSDRTGANSPASSISDMSMDAIQHYEGPDSEDEGEQDIQEVWFAGCHADIGGGWPLHPGEDAALSHVPLVWMVREAQKTGLQFDETKLRALHCTHEEAVLAEPLEPRRHTMNLVPTIEIDPASPAPVTDHENSPLEHRDEEGKRGISRDSSPSLSDLHHHHRHTKFFRHLHSASTRGKIHDVLQFNNGASRLSVVSWNMMEYLPFRRMDLQEDGSWKAIVWPLPKGEVRDIPDNAIIHCSVIKRMEVDPNYRPGNLIVGGGGRGVRRAPAEMGMGKWKVFHEEGHPVGECYVRREKPESRKTEEVARSFATTPNGPQGMFLSGR</sequence>
<dbReference type="GeneID" id="54584762"/>
<protein>
    <recommendedName>
        <fullName evidence="2">T6SS Phospholipase effector Tle1-like catalytic domain-containing protein</fullName>
    </recommendedName>
</protein>
<feature type="region of interest" description="Disordered" evidence="1">
    <location>
        <begin position="248"/>
        <end position="341"/>
    </location>
</feature>
<dbReference type="PANTHER" id="PTHR33840">
    <property type="match status" value="1"/>
</dbReference>
<dbReference type="PANTHER" id="PTHR33840:SF2">
    <property type="entry name" value="TLE1 PHOSPHOLIPASE DOMAIN-CONTAINING PROTEIN"/>
    <property type="match status" value="1"/>
</dbReference>
<keyword evidence="4" id="KW-1185">Reference proteome</keyword>
<feature type="compositionally biased region" description="Basic residues" evidence="1">
    <location>
        <begin position="257"/>
        <end position="270"/>
    </location>
</feature>
<organism evidence="3 4">
    <name type="scientific">Trematosphaeria pertusa</name>
    <dbReference type="NCBI Taxonomy" id="390896"/>
    <lineage>
        <taxon>Eukaryota</taxon>
        <taxon>Fungi</taxon>
        <taxon>Dikarya</taxon>
        <taxon>Ascomycota</taxon>
        <taxon>Pezizomycotina</taxon>
        <taxon>Dothideomycetes</taxon>
        <taxon>Pleosporomycetidae</taxon>
        <taxon>Pleosporales</taxon>
        <taxon>Massarineae</taxon>
        <taxon>Trematosphaeriaceae</taxon>
        <taxon>Trematosphaeria</taxon>
    </lineage>
</organism>
<feature type="compositionally biased region" description="Basic and acidic residues" evidence="1">
    <location>
        <begin position="453"/>
        <end position="472"/>
    </location>
</feature>